<gene>
    <name evidence="1" type="ORF">WG66_74</name>
</gene>
<dbReference type="Proteomes" id="UP000054988">
    <property type="component" value="Unassembled WGS sequence"/>
</dbReference>
<dbReference type="AlphaFoldDB" id="A0A0W0GFJ9"/>
<name>A0A0W0GFJ9_MONRR</name>
<evidence type="ECO:0000313" key="2">
    <source>
        <dbReference type="Proteomes" id="UP000054988"/>
    </source>
</evidence>
<proteinExistence type="predicted"/>
<protein>
    <submittedName>
        <fullName evidence="1">Uncharacterized protein</fullName>
    </submittedName>
</protein>
<sequence length="192" mass="21500">MNILMIVDWFQSLGIPFQADTLDQHERTRNRESLLDLCTCWWPMLIDTAQRFAAGETYRVIDRRCWAKRAGKAAPRVGNRVDSIGKNAEDSGGPHPARKALYSKSCGDHFKAMASPSLGSYIRRRARELDTTNPSGIDLIEENPRSVENAQNGRLDENSMSHKVCPLQTIGTRSLRIPVSEQGVATDTSKEK</sequence>
<accession>A0A0W0GFJ9</accession>
<organism evidence="1 2">
    <name type="scientific">Moniliophthora roreri</name>
    <name type="common">Frosty pod rot fungus</name>
    <name type="synonym">Monilia roreri</name>
    <dbReference type="NCBI Taxonomy" id="221103"/>
    <lineage>
        <taxon>Eukaryota</taxon>
        <taxon>Fungi</taxon>
        <taxon>Dikarya</taxon>
        <taxon>Basidiomycota</taxon>
        <taxon>Agaricomycotina</taxon>
        <taxon>Agaricomycetes</taxon>
        <taxon>Agaricomycetidae</taxon>
        <taxon>Agaricales</taxon>
        <taxon>Marasmiineae</taxon>
        <taxon>Marasmiaceae</taxon>
        <taxon>Moniliophthora</taxon>
    </lineage>
</organism>
<comment type="caution">
    <text evidence="1">The sequence shown here is derived from an EMBL/GenBank/DDBJ whole genome shotgun (WGS) entry which is preliminary data.</text>
</comment>
<dbReference type="EMBL" id="LATX01000043">
    <property type="protein sequence ID" value="KTB47347.1"/>
    <property type="molecule type" value="Genomic_DNA"/>
</dbReference>
<reference evidence="1 2" key="1">
    <citation type="submission" date="2015-12" db="EMBL/GenBank/DDBJ databases">
        <title>Draft genome sequence of Moniliophthora roreri, the causal agent of frosty pod rot of cacao.</title>
        <authorList>
            <person name="Aime M.C."/>
            <person name="Diaz-Valderrama J.R."/>
            <person name="Kijpornyongpan T."/>
            <person name="Phillips-Mora W."/>
        </authorList>
    </citation>
    <scope>NUCLEOTIDE SEQUENCE [LARGE SCALE GENOMIC DNA]</scope>
    <source>
        <strain evidence="1 2">MCA 2952</strain>
    </source>
</reference>
<evidence type="ECO:0000313" key="1">
    <source>
        <dbReference type="EMBL" id="KTB47347.1"/>
    </source>
</evidence>